<dbReference type="OrthoDB" id="7103806at2759"/>
<dbReference type="InterPro" id="IPR019734">
    <property type="entry name" value="TPR_rpt"/>
</dbReference>
<dbReference type="Gene3D" id="1.25.40.10">
    <property type="entry name" value="Tetratricopeptide repeat domain"/>
    <property type="match status" value="1"/>
</dbReference>
<dbReference type="AlphaFoldDB" id="A0A817MBC5"/>
<dbReference type="PANTHER" id="PTHR45641:SF19">
    <property type="entry name" value="NEPHROCYSTIN-3"/>
    <property type="match status" value="1"/>
</dbReference>
<evidence type="ECO:0000313" key="6">
    <source>
        <dbReference type="Proteomes" id="UP000663825"/>
    </source>
</evidence>
<evidence type="ECO:0000313" key="7">
    <source>
        <dbReference type="Proteomes" id="UP000663873"/>
    </source>
</evidence>
<dbReference type="Pfam" id="PF13424">
    <property type="entry name" value="TPR_12"/>
    <property type="match status" value="1"/>
</dbReference>
<sequence>MGSSSSQNISLQRDVVDNEHPSLPIPKLFYAWLDNSIDSIPTEVLDFQRKIQASLENKKLNIFDDEIDCEGFIREQSLIDKVIVIVNAIMAEFFVPRAHNLCQVACILIYYQTEDTTSQRRFGNSVDSFRKVKYIRMDQLVAAFDAFVARWQRNAIESFSIDLFLENRSDESEDRSASDINASYFYTQLLINTLIRLKYSSYDINEFAEACAKEYAADSAKLKEVQSIYNNYKPQDALCWYTKPTFLYAVLNQALRVRNGNLIPLYRFFIRDVYSQLVINQCKAPVRVYRGQLISKYELKRMRESKGRLIAMNSFLSTSLDRDSAKFFLGGVENTQTTREQNVIPVLFEIYADPVVASMTKKPFADITPFSHFDGAEEEILFMVGSIFRLHNVHKEVSMWIVDMTLSDDNEDQARTSFNYMIKSKNQEELQTDEPTFRTLGTLLLLLGCTDLSEKYIQRQLHEMNLLKTCATTETEDITHNFIIEQAKCHEILANVALDQGKYRLTIRTFNQTLEIYTMIFKDTKDVFFAKIYMQLGSVYLLKSKPRRALKLFEAALSIYQQHYGDEHLSIANCYQSMSLACSHLRKHSKAHEYLMKGYEMHQRLKPEPGAGFLPTNHTLTGAEDPWYSVPFHHRQATSSQLNRKSSDSLVELQRTTTDAIDINNSDDDEIDDSWEMPCQPFMTPKMLYCETEDHQVVEIPLTTVRTILYECPRCEKCVRLRPMCSILKGTPCRKCIRKMICCC</sequence>
<dbReference type="PANTHER" id="PTHR45641">
    <property type="entry name" value="TETRATRICOPEPTIDE REPEAT PROTEIN (AFU_ORTHOLOGUE AFUA_6G03870)"/>
    <property type="match status" value="1"/>
</dbReference>
<keyword evidence="7" id="KW-1185">Reference proteome</keyword>
<dbReference type="InterPro" id="IPR011990">
    <property type="entry name" value="TPR-like_helical_dom_sf"/>
</dbReference>
<keyword evidence="2 3" id="KW-0802">TPR repeat</keyword>
<evidence type="ECO:0000256" key="2">
    <source>
        <dbReference type="ARBA" id="ARBA00022803"/>
    </source>
</evidence>
<keyword evidence="1" id="KW-0677">Repeat</keyword>
<dbReference type="EMBL" id="CAJNXB010000400">
    <property type="protein sequence ID" value="CAF3048766.1"/>
    <property type="molecule type" value="Genomic_DNA"/>
</dbReference>
<dbReference type="SUPFAM" id="SSF48452">
    <property type="entry name" value="TPR-like"/>
    <property type="match status" value="1"/>
</dbReference>
<evidence type="ECO:0000313" key="5">
    <source>
        <dbReference type="EMBL" id="CAF4482701.1"/>
    </source>
</evidence>
<gene>
    <name evidence="4" type="ORF">TIS948_LOCUS3902</name>
    <name evidence="5" type="ORF">UJA718_LOCUS25054</name>
</gene>
<evidence type="ECO:0000256" key="1">
    <source>
        <dbReference type="ARBA" id="ARBA00022737"/>
    </source>
</evidence>
<evidence type="ECO:0000256" key="3">
    <source>
        <dbReference type="PROSITE-ProRule" id="PRU00339"/>
    </source>
</evidence>
<name>A0A817MBC5_9BILA</name>
<dbReference type="Gene3D" id="3.90.176.10">
    <property type="entry name" value="Toxin ADP-ribosyltransferase, Chain A, domain 1"/>
    <property type="match status" value="1"/>
</dbReference>
<organism evidence="4 6">
    <name type="scientific">Rotaria socialis</name>
    <dbReference type="NCBI Taxonomy" id="392032"/>
    <lineage>
        <taxon>Eukaryota</taxon>
        <taxon>Metazoa</taxon>
        <taxon>Spiralia</taxon>
        <taxon>Gnathifera</taxon>
        <taxon>Rotifera</taxon>
        <taxon>Eurotatoria</taxon>
        <taxon>Bdelloidea</taxon>
        <taxon>Philodinida</taxon>
        <taxon>Philodinidae</taxon>
        <taxon>Rotaria</taxon>
    </lineage>
</organism>
<proteinExistence type="predicted"/>
<feature type="repeat" description="TPR" evidence="3">
    <location>
        <begin position="530"/>
        <end position="563"/>
    </location>
</feature>
<dbReference type="SMART" id="SM00028">
    <property type="entry name" value="TPR"/>
    <property type="match status" value="2"/>
</dbReference>
<accession>A0A817MBC5</accession>
<dbReference type="PROSITE" id="PS50005">
    <property type="entry name" value="TPR"/>
    <property type="match status" value="1"/>
</dbReference>
<dbReference type="Proteomes" id="UP000663825">
    <property type="component" value="Unassembled WGS sequence"/>
</dbReference>
<dbReference type="SUPFAM" id="SSF56399">
    <property type="entry name" value="ADP-ribosylation"/>
    <property type="match status" value="1"/>
</dbReference>
<dbReference type="Proteomes" id="UP000663873">
    <property type="component" value="Unassembled WGS sequence"/>
</dbReference>
<reference evidence="4" key="1">
    <citation type="submission" date="2021-02" db="EMBL/GenBank/DDBJ databases">
        <authorList>
            <person name="Nowell W R."/>
        </authorList>
    </citation>
    <scope>NUCLEOTIDE SEQUENCE</scope>
</reference>
<evidence type="ECO:0000313" key="4">
    <source>
        <dbReference type="EMBL" id="CAF3048766.1"/>
    </source>
</evidence>
<dbReference type="EMBL" id="CAJOBP010005996">
    <property type="protein sequence ID" value="CAF4482701.1"/>
    <property type="molecule type" value="Genomic_DNA"/>
</dbReference>
<dbReference type="PROSITE" id="PS51996">
    <property type="entry name" value="TR_MART"/>
    <property type="match status" value="1"/>
</dbReference>
<protein>
    <submittedName>
        <fullName evidence="4">Uncharacterized protein</fullName>
    </submittedName>
</protein>
<comment type="caution">
    <text evidence="4">The sequence shown here is derived from an EMBL/GenBank/DDBJ whole genome shotgun (WGS) entry which is preliminary data.</text>
</comment>